<dbReference type="InterPro" id="IPR014729">
    <property type="entry name" value="Rossmann-like_a/b/a_fold"/>
</dbReference>
<evidence type="ECO:0000256" key="9">
    <source>
        <dbReference type="ARBA" id="ARBA00023204"/>
    </source>
</evidence>
<evidence type="ECO:0000256" key="4">
    <source>
        <dbReference type="ARBA" id="ARBA00014046"/>
    </source>
</evidence>
<keyword evidence="15" id="KW-1185">Reference proteome</keyword>
<keyword evidence="5" id="KW-0285">Flavoprotein</keyword>
<dbReference type="FunFam" id="1.10.579.10:FF:000002">
    <property type="entry name" value="Deoxyribodipyrimidine photolyase"/>
    <property type="match status" value="1"/>
</dbReference>
<evidence type="ECO:0000256" key="1">
    <source>
        <dbReference type="ARBA" id="ARBA00001974"/>
    </source>
</evidence>
<dbReference type="InterPro" id="IPR052219">
    <property type="entry name" value="Photolyase_Class-2"/>
</dbReference>
<dbReference type="EMBL" id="LS974202">
    <property type="protein sequence ID" value="SSC13572.1"/>
    <property type="molecule type" value="Genomic_DNA"/>
</dbReference>
<sequence>MRKESIHKLNNVSSRTGRFVLYWMQASQRAIDNDALDYACEISNDLSLPLLVLFVLHVGYPSANSRSFTFMLEGLEETEKRLKERGITFLSKVGNPVDEVLKIAKNASVLVSDVGYLRHQLFWRDSIARRVESPFFVVESNVILPVGQVSKKEEFSAATIRPKIKRLLIDTPKSPAIESCFSKVLDIENFETVSLSTFLKDLKFGDDAPAVSSFKGGTAQAIEILESFLRDKIDIFCRERNDPNSDVLSNMSPYLHFGQISPSYIAKKVIEKRSPCEEAYLEELIIRRELSMNFTMYNPNYDRFEGLPVWAKKTLNEHRGDMREYIYSKEQFENCSTHDPYWNAAQMEMAFTGKMHGYMRMYWGKKILEWSESPEVALETALYLNDKYELDGRDPNGYAGVMWCLGKHDRAWAERKVTGKVRYMSSAGLRRKFDADGYVRKISRLAQST</sequence>
<name>A0A7Z7LGD6_9BACT</name>
<evidence type="ECO:0000256" key="7">
    <source>
        <dbReference type="ARBA" id="ARBA00022827"/>
    </source>
</evidence>
<dbReference type="PANTHER" id="PTHR10211:SF0">
    <property type="entry name" value="DEOXYRIBODIPYRIMIDINE PHOTO-LYASE"/>
    <property type="match status" value="1"/>
</dbReference>
<keyword evidence="6" id="KW-0227">DNA damage</keyword>
<dbReference type="GO" id="GO:0003677">
    <property type="term" value="F:DNA binding"/>
    <property type="evidence" value="ECO:0007669"/>
    <property type="project" value="UniProtKB-KW"/>
</dbReference>
<keyword evidence="8" id="KW-0238">DNA-binding</keyword>
<dbReference type="InterPro" id="IPR036155">
    <property type="entry name" value="Crypto/Photolyase_N_sf"/>
</dbReference>
<evidence type="ECO:0000256" key="12">
    <source>
        <dbReference type="ARBA" id="ARBA00033999"/>
    </source>
</evidence>
<comment type="similarity">
    <text evidence="2">Belongs to the DNA photolyase class-2 family.</text>
</comment>
<dbReference type="GO" id="GO:0000719">
    <property type="term" value="P:photoreactive repair"/>
    <property type="evidence" value="ECO:0007669"/>
    <property type="project" value="TreeGrafter"/>
</dbReference>
<gene>
    <name evidence="14" type="primary">phr</name>
    <name evidence="14" type="ORF">MESINF_2132</name>
</gene>
<evidence type="ECO:0000313" key="15">
    <source>
        <dbReference type="Proteomes" id="UP000250796"/>
    </source>
</evidence>
<protein>
    <recommendedName>
        <fullName evidence="4">Deoxyribodipyrimidine photo-lyase</fullName>
        <ecNumber evidence="3">4.1.99.3</ecNumber>
    </recommendedName>
    <alternativeName>
        <fullName evidence="11">DNA photolyase</fullName>
    </alternativeName>
</protein>
<dbReference type="KEGG" id="minf:MESINF_2132"/>
<dbReference type="SUPFAM" id="SSF48173">
    <property type="entry name" value="Cryptochrome/photolyase FAD-binding domain"/>
    <property type="match status" value="1"/>
</dbReference>
<dbReference type="AlphaFoldDB" id="A0A7Z7LGD6"/>
<keyword evidence="7" id="KW-0274">FAD</keyword>
<dbReference type="Gene3D" id="1.10.579.10">
    <property type="entry name" value="DNA Cyclobutane Dipyrimidine Photolyase, subunit A, domain 3"/>
    <property type="match status" value="1"/>
</dbReference>
<evidence type="ECO:0000256" key="6">
    <source>
        <dbReference type="ARBA" id="ARBA00022763"/>
    </source>
</evidence>
<evidence type="ECO:0000256" key="11">
    <source>
        <dbReference type="ARBA" id="ARBA00031671"/>
    </source>
</evidence>
<reference evidence="14 15" key="1">
    <citation type="submission" date="2017-01" db="EMBL/GenBank/DDBJ databases">
        <authorList>
            <person name="Erauso G."/>
        </authorList>
    </citation>
    <scope>NUCLEOTIDE SEQUENCE [LARGE SCALE GENOMIC DNA]</scope>
    <source>
        <strain evidence="14">MESINF1</strain>
    </source>
</reference>
<evidence type="ECO:0000313" key="14">
    <source>
        <dbReference type="EMBL" id="SSC13572.1"/>
    </source>
</evidence>
<dbReference type="RefSeq" id="WP_169699708.1">
    <property type="nucleotide sequence ID" value="NZ_LS974202.1"/>
</dbReference>
<keyword evidence="9" id="KW-0234">DNA repair</keyword>
<dbReference type="Gene3D" id="1.25.40.80">
    <property type="match status" value="1"/>
</dbReference>
<evidence type="ECO:0000256" key="8">
    <source>
        <dbReference type="ARBA" id="ARBA00023125"/>
    </source>
</evidence>
<proteinExistence type="inferred from homology"/>
<dbReference type="EC" id="4.1.99.3" evidence="3"/>
<comment type="cofactor">
    <cofactor evidence="1">
        <name>FAD</name>
        <dbReference type="ChEBI" id="CHEBI:57692"/>
    </cofactor>
</comment>
<dbReference type="InterPro" id="IPR006050">
    <property type="entry name" value="DNA_photolyase_N"/>
</dbReference>
<evidence type="ECO:0000256" key="5">
    <source>
        <dbReference type="ARBA" id="ARBA00022630"/>
    </source>
</evidence>
<accession>A0A7Z7LGD6</accession>
<dbReference type="PROSITE" id="PS51645">
    <property type="entry name" value="PHR_CRY_ALPHA_BETA"/>
    <property type="match status" value="1"/>
</dbReference>
<dbReference type="SUPFAM" id="SSF52425">
    <property type="entry name" value="Cryptochrome/photolyase, N-terminal domain"/>
    <property type="match status" value="1"/>
</dbReference>
<evidence type="ECO:0000256" key="3">
    <source>
        <dbReference type="ARBA" id="ARBA00013149"/>
    </source>
</evidence>
<dbReference type="Pfam" id="PF00875">
    <property type="entry name" value="DNA_photolyase"/>
    <property type="match status" value="1"/>
</dbReference>
<evidence type="ECO:0000259" key="13">
    <source>
        <dbReference type="PROSITE" id="PS51645"/>
    </source>
</evidence>
<evidence type="ECO:0000256" key="2">
    <source>
        <dbReference type="ARBA" id="ARBA00006409"/>
    </source>
</evidence>
<dbReference type="PANTHER" id="PTHR10211">
    <property type="entry name" value="DEOXYRIBODIPYRIMIDINE PHOTOLYASE"/>
    <property type="match status" value="1"/>
</dbReference>
<dbReference type="InterPro" id="IPR036134">
    <property type="entry name" value="Crypto/Photolyase_FAD-like_sf"/>
</dbReference>
<keyword evidence="10 14" id="KW-0456">Lyase</keyword>
<dbReference type="GO" id="GO:0003904">
    <property type="term" value="F:deoxyribodipyrimidine photo-lyase activity"/>
    <property type="evidence" value="ECO:0007669"/>
    <property type="project" value="UniProtKB-EC"/>
</dbReference>
<evidence type="ECO:0000256" key="10">
    <source>
        <dbReference type="ARBA" id="ARBA00023239"/>
    </source>
</evidence>
<dbReference type="Proteomes" id="UP000250796">
    <property type="component" value="Chromosome MESINF"/>
</dbReference>
<feature type="domain" description="Photolyase/cryptochrome alpha/beta" evidence="13">
    <location>
        <begin position="18"/>
        <end position="146"/>
    </location>
</feature>
<comment type="catalytic activity">
    <reaction evidence="12">
        <text>cyclobutadipyrimidine (in DNA) = 2 pyrimidine residues (in DNA).</text>
        <dbReference type="EC" id="4.1.99.3"/>
    </reaction>
</comment>
<dbReference type="Gene3D" id="3.40.50.620">
    <property type="entry name" value="HUPs"/>
    <property type="match status" value="1"/>
</dbReference>
<organism evidence="14 15">
    <name type="scientific">Mesotoga infera</name>
    <dbReference type="NCBI Taxonomy" id="1236046"/>
    <lineage>
        <taxon>Bacteria</taxon>
        <taxon>Thermotogati</taxon>
        <taxon>Thermotogota</taxon>
        <taxon>Thermotogae</taxon>
        <taxon>Kosmotogales</taxon>
        <taxon>Kosmotogaceae</taxon>
        <taxon>Mesotoga</taxon>
    </lineage>
</organism>